<proteinExistence type="inferred from homology"/>
<accession>A0ABS6T3N2</accession>
<keyword evidence="5" id="KW-1133">Transmembrane helix</keyword>
<dbReference type="RefSeq" id="WP_218392997.1">
    <property type="nucleotide sequence ID" value="NZ_JAHUZE010000003.1"/>
</dbReference>
<dbReference type="Proteomes" id="UP000756530">
    <property type="component" value="Unassembled WGS sequence"/>
</dbReference>
<evidence type="ECO:0000313" key="8">
    <source>
        <dbReference type="Proteomes" id="UP000756530"/>
    </source>
</evidence>
<dbReference type="PANTHER" id="PTHR10587">
    <property type="entry name" value="GLYCOSYL TRANSFERASE-RELATED"/>
    <property type="match status" value="1"/>
</dbReference>
<comment type="caution">
    <text evidence="7">The sequence shown here is derived from an EMBL/GenBank/DDBJ whole genome shotgun (WGS) entry which is preliminary data.</text>
</comment>
<evidence type="ECO:0000259" key="6">
    <source>
        <dbReference type="PROSITE" id="PS51677"/>
    </source>
</evidence>
<protein>
    <recommendedName>
        <fullName evidence="3">Chitooligosaccharide deacetylase</fullName>
    </recommendedName>
    <alternativeName>
        <fullName evidence="4">Nodulation protein B</fullName>
    </alternativeName>
</protein>
<sequence length="244" mass="27351">MLDLILIVALAVVFASSLWYFVPWVVRRVQTRSLRQLCAQKRAIVLTFDDGPSESFSSNLADFLEARNARATFFLIGENATNHSDFALKLHDSGHEIGSHTRHHTNAWQTPPVRSIRDVMAGREDLKGIGIQTHLFRPPFGKITLGSLIYASRVRDRLAFWTIDSRDSWAPRPVKDVLKDVQSQGGGVILMHDFERPLRGPNPEGHKDYVISLTGALLDFADKHDFAIMRFGDLFDNAAGASAR</sequence>
<keyword evidence="5" id="KW-0812">Transmembrane</keyword>
<reference evidence="7 8" key="1">
    <citation type="submission" date="2021-05" db="EMBL/GenBank/DDBJ databases">
        <title>Culturable bacteria isolated from Daya Bay.</title>
        <authorList>
            <person name="Zheng W."/>
            <person name="Yu S."/>
            <person name="Huang Y."/>
        </authorList>
    </citation>
    <scope>NUCLEOTIDE SEQUENCE [LARGE SCALE GENOMIC DNA]</scope>
    <source>
        <strain evidence="7 8">DP4N28-5</strain>
    </source>
</reference>
<evidence type="ECO:0000313" key="7">
    <source>
        <dbReference type="EMBL" id="MBV7379805.1"/>
    </source>
</evidence>
<dbReference type="InterPro" id="IPR050248">
    <property type="entry name" value="Polysacc_deacetylase_ArnD"/>
</dbReference>
<dbReference type="PROSITE" id="PS51677">
    <property type="entry name" value="NODB"/>
    <property type="match status" value="1"/>
</dbReference>
<dbReference type="PANTHER" id="PTHR10587:SF137">
    <property type="entry name" value="4-DEOXY-4-FORMAMIDO-L-ARABINOSE-PHOSPHOUNDECAPRENOL DEFORMYLASE ARND-RELATED"/>
    <property type="match status" value="1"/>
</dbReference>
<comment type="similarity">
    <text evidence="2">Belongs to the polysaccharide deacetylase family.</text>
</comment>
<evidence type="ECO:0000256" key="2">
    <source>
        <dbReference type="ARBA" id="ARBA00010973"/>
    </source>
</evidence>
<dbReference type="InterPro" id="IPR002509">
    <property type="entry name" value="NODB_dom"/>
</dbReference>
<dbReference type="Pfam" id="PF01522">
    <property type="entry name" value="Polysacc_deac_1"/>
    <property type="match status" value="1"/>
</dbReference>
<gene>
    <name evidence="7" type="ORF">KJP28_12805</name>
</gene>
<keyword evidence="5" id="KW-0472">Membrane</keyword>
<evidence type="ECO:0000256" key="5">
    <source>
        <dbReference type="SAM" id="Phobius"/>
    </source>
</evidence>
<feature type="domain" description="NodB homology" evidence="6">
    <location>
        <begin position="42"/>
        <end position="229"/>
    </location>
</feature>
<dbReference type="EMBL" id="JAHUZE010000003">
    <property type="protein sequence ID" value="MBV7379805.1"/>
    <property type="molecule type" value="Genomic_DNA"/>
</dbReference>
<evidence type="ECO:0000256" key="4">
    <source>
        <dbReference type="ARBA" id="ARBA00032976"/>
    </source>
</evidence>
<evidence type="ECO:0000256" key="1">
    <source>
        <dbReference type="ARBA" id="ARBA00003236"/>
    </source>
</evidence>
<organism evidence="7 8">
    <name type="scientific">Maritimibacter dapengensis</name>
    <dbReference type="NCBI Taxonomy" id="2836868"/>
    <lineage>
        <taxon>Bacteria</taxon>
        <taxon>Pseudomonadati</taxon>
        <taxon>Pseudomonadota</taxon>
        <taxon>Alphaproteobacteria</taxon>
        <taxon>Rhodobacterales</taxon>
        <taxon>Roseobacteraceae</taxon>
        <taxon>Maritimibacter</taxon>
    </lineage>
</organism>
<keyword evidence="8" id="KW-1185">Reference proteome</keyword>
<evidence type="ECO:0000256" key="3">
    <source>
        <dbReference type="ARBA" id="ARBA00020071"/>
    </source>
</evidence>
<comment type="function">
    <text evidence="1">Is involved in generating a small heat-stable compound (Nod), an acylated oligomer of N-acetylglucosamine, that stimulates mitosis in various plant protoplasts.</text>
</comment>
<feature type="transmembrane region" description="Helical" evidence="5">
    <location>
        <begin position="6"/>
        <end position="26"/>
    </location>
</feature>
<name>A0ABS6T3N2_9RHOB</name>